<dbReference type="InterPro" id="IPR043129">
    <property type="entry name" value="ATPase_NBD"/>
</dbReference>
<dbReference type="EC" id="2.7.1.-" evidence="6"/>
<name>A0ABW4IGV8_9SPHI</name>
<dbReference type="Proteomes" id="UP001597118">
    <property type="component" value="Unassembled WGS sequence"/>
</dbReference>
<dbReference type="RefSeq" id="WP_379663593.1">
    <property type="nucleotide sequence ID" value="NZ_JBHUDG010000044.1"/>
</dbReference>
<organism evidence="6 7">
    <name type="scientific">Pseudopedobacter beijingensis</name>
    <dbReference type="NCBI Taxonomy" id="1207056"/>
    <lineage>
        <taxon>Bacteria</taxon>
        <taxon>Pseudomonadati</taxon>
        <taxon>Bacteroidota</taxon>
        <taxon>Sphingobacteriia</taxon>
        <taxon>Sphingobacteriales</taxon>
        <taxon>Sphingobacteriaceae</taxon>
        <taxon>Pseudopedobacter</taxon>
    </lineage>
</organism>
<dbReference type="SUPFAM" id="SSF53067">
    <property type="entry name" value="Actin-like ATPase domain"/>
    <property type="match status" value="1"/>
</dbReference>
<feature type="domain" description="Carbohydrate kinase FGGY N-terminal" evidence="4">
    <location>
        <begin position="7"/>
        <end position="228"/>
    </location>
</feature>
<reference evidence="7" key="1">
    <citation type="journal article" date="2019" name="Int. J. Syst. Evol. Microbiol.">
        <title>The Global Catalogue of Microorganisms (GCM) 10K type strain sequencing project: providing services to taxonomists for standard genome sequencing and annotation.</title>
        <authorList>
            <consortium name="The Broad Institute Genomics Platform"/>
            <consortium name="The Broad Institute Genome Sequencing Center for Infectious Disease"/>
            <person name="Wu L."/>
            <person name="Ma J."/>
        </authorList>
    </citation>
    <scope>NUCLEOTIDE SEQUENCE [LARGE SCALE GENOMIC DNA]</scope>
    <source>
        <strain evidence="7">CCUG 53762</strain>
    </source>
</reference>
<sequence length="454" mass="51622">MSKKPVIAVFDVGKTNKKLFLFDEHYRIVYEKSARFIETVDEDGDPCENLESLRLSVFDSLSEVLRKEEFDVKALNFSTYGASFVYIGEDGLPVAPLYNYLKLYPEHLLKQFYNTYGGEEEFAKNTASPVLGSLNSGMQLYRIKYEKPELFEKIKYALHLPQYLSYLVTGKVFTDITSIGCHTNLWDFQKNDYHRWVYEEGIAEKFAPILPGDQIVETAFQGHSFKVGAGLHDSSAALIPYLENFHEPFILLSTGTWCISLNPFNSNPLTLEELKQDSLCYMNYKGTPVKASRLFAGYEHEQETKRISGHFGVGSSTFKTVKYNPEYIASLKSKFSQGDDNKFADRDLSVFENATEAYHQLIMDIVRQQEKSTKLAIQDSGVRRIFVDGGFGNNDIFMHLMANAFPEEELFAASMAQATAMGTAIAIHKSWNRTPISGNIIELRFYPRSTEEIA</sequence>
<evidence type="ECO:0000256" key="3">
    <source>
        <dbReference type="ARBA" id="ARBA00022777"/>
    </source>
</evidence>
<dbReference type="InterPro" id="IPR018484">
    <property type="entry name" value="FGGY_N"/>
</dbReference>
<evidence type="ECO:0000259" key="5">
    <source>
        <dbReference type="Pfam" id="PF21546"/>
    </source>
</evidence>
<keyword evidence="2 6" id="KW-0808">Transferase</keyword>
<dbReference type="Gene3D" id="3.30.420.40">
    <property type="match status" value="2"/>
</dbReference>
<keyword evidence="3 6" id="KW-0418">Kinase</keyword>
<dbReference type="PANTHER" id="PTHR10196">
    <property type="entry name" value="SUGAR KINASE"/>
    <property type="match status" value="1"/>
</dbReference>
<gene>
    <name evidence="6" type="ORF">ACFSAH_15210</name>
</gene>
<feature type="domain" description="Carbohydrate kinase FGGY C-terminal" evidence="5">
    <location>
        <begin position="247"/>
        <end position="304"/>
    </location>
</feature>
<evidence type="ECO:0000256" key="2">
    <source>
        <dbReference type="ARBA" id="ARBA00022679"/>
    </source>
</evidence>
<accession>A0ABW4IGV8</accession>
<protein>
    <submittedName>
        <fullName evidence="6">FGGY-family carbohydrate kinase</fullName>
        <ecNumber evidence="6">2.7.1.-</ecNumber>
    </submittedName>
</protein>
<dbReference type="InterPro" id="IPR049382">
    <property type="entry name" value="FGGY_C_2"/>
</dbReference>
<dbReference type="GO" id="GO:0016301">
    <property type="term" value="F:kinase activity"/>
    <property type="evidence" value="ECO:0007669"/>
    <property type="project" value="UniProtKB-KW"/>
</dbReference>
<dbReference type="EMBL" id="JBHUDG010000044">
    <property type="protein sequence ID" value="MFD1631224.1"/>
    <property type="molecule type" value="Genomic_DNA"/>
</dbReference>
<dbReference type="Pfam" id="PF21546">
    <property type="entry name" value="FGGY_C_2"/>
    <property type="match status" value="1"/>
</dbReference>
<evidence type="ECO:0000259" key="4">
    <source>
        <dbReference type="Pfam" id="PF00370"/>
    </source>
</evidence>
<proteinExistence type="inferred from homology"/>
<evidence type="ECO:0000313" key="6">
    <source>
        <dbReference type="EMBL" id="MFD1631224.1"/>
    </source>
</evidence>
<dbReference type="Pfam" id="PF00370">
    <property type="entry name" value="FGGY_N"/>
    <property type="match status" value="1"/>
</dbReference>
<evidence type="ECO:0000313" key="7">
    <source>
        <dbReference type="Proteomes" id="UP001597118"/>
    </source>
</evidence>
<evidence type="ECO:0000256" key="1">
    <source>
        <dbReference type="ARBA" id="ARBA00009156"/>
    </source>
</evidence>
<dbReference type="CDD" id="cd07772">
    <property type="entry name" value="ASKHA_NBD_FGGY_NaCK-like"/>
    <property type="match status" value="1"/>
</dbReference>
<comment type="caution">
    <text evidence="6">The sequence shown here is derived from an EMBL/GenBank/DDBJ whole genome shotgun (WGS) entry which is preliminary data.</text>
</comment>
<comment type="similarity">
    <text evidence="1">Belongs to the FGGY kinase family.</text>
</comment>
<dbReference type="PANTHER" id="PTHR10196:SF69">
    <property type="entry name" value="GLYCEROL KINASE"/>
    <property type="match status" value="1"/>
</dbReference>
<keyword evidence="7" id="KW-1185">Reference proteome</keyword>